<dbReference type="PANTHER" id="PTHR39207">
    <property type="entry name" value="ALPHA-GLUCURONIDASE A"/>
    <property type="match status" value="1"/>
</dbReference>
<evidence type="ECO:0000313" key="4">
    <source>
        <dbReference type="EMBL" id="MBC3538816.1"/>
    </source>
</evidence>
<dbReference type="EMBL" id="JACOAF010000008">
    <property type="protein sequence ID" value="MBC3538816.1"/>
    <property type="molecule type" value="Genomic_DNA"/>
</dbReference>
<organism evidence="4 5">
    <name type="scientific">Rufibacter sediminis</name>
    <dbReference type="NCBI Taxonomy" id="2762756"/>
    <lineage>
        <taxon>Bacteria</taxon>
        <taxon>Pseudomonadati</taxon>
        <taxon>Bacteroidota</taxon>
        <taxon>Cytophagia</taxon>
        <taxon>Cytophagales</taxon>
        <taxon>Hymenobacteraceae</taxon>
        <taxon>Rufibacter</taxon>
    </lineage>
</organism>
<dbReference type="InterPro" id="IPR011100">
    <property type="entry name" value="Glyco_hydro_67_cat"/>
</dbReference>
<dbReference type="InterPro" id="IPR017853">
    <property type="entry name" value="GH"/>
</dbReference>
<dbReference type="SUPFAM" id="SSF51445">
    <property type="entry name" value="(Trans)glycosidases"/>
    <property type="match status" value="1"/>
</dbReference>
<dbReference type="Pfam" id="PF07488">
    <property type="entry name" value="Glyco_hydro_67M"/>
    <property type="match status" value="1"/>
</dbReference>
<keyword evidence="1" id="KW-0378">Hydrolase</keyword>
<dbReference type="Proteomes" id="UP000659698">
    <property type="component" value="Unassembled WGS sequence"/>
</dbReference>
<dbReference type="InterPro" id="IPR029018">
    <property type="entry name" value="Hex-like_dom2"/>
</dbReference>
<dbReference type="Gene3D" id="3.30.379.10">
    <property type="entry name" value="Chitobiase/beta-hexosaminidase domain 2-like"/>
    <property type="match status" value="1"/>
</dbReference>
<feature type="domain" description="Glycosyl hydrolase family 67 catalytic" evidence="3">
    <location>
        <begin position="107"/>
        <end position="426"/>
    </location>
</feature>
<dbReference type="Gene3D" id="3.90.1330.10">
    <property type="entry name" value="Alpha-glucuronidase, C-terminal domain"/>
    <property type="match status" value="1"/>
</dbReference>
<evidence type="ECO:0000259" key="3">
    <source>
        <dbReference type="Pfam" id="PF07488"/>
    </source>
</evidence>
<evidence type="ECO:0000313" key="5">
    <source>
        <dbReference type="Proteomes" id="UP000659698"/>
    </source>
</evidence>
<evidence type="ECO:0000259" key="2">
    <source>
        <dbReference type="Pfam" id="PF07477"/>
    </source>
</evidence>
<feature type="domain" description="Glycosyl hydrolase family 67 C-terminal" evidence="2">
    <location>
        <begin position="428"/>
        <end position="665"/>
    </location>
</feature>
<proteinExistence type="predicted"/>
<reference evidence="4 5" key="1">
    <citation type="journal article" date="2019" name="Int. J. Syst. Evol. Microbiol.">
        <title>Rufibacter sediminis sp. nov., isolated from freshwater lake sediment.</title>
        <authorList>
            <person name="Qu J.H."/>
            <person name="Zhang L.J."/>
            <person name="Fu Y.H."/>
            <person name="Li H.F."/>
        </authorList>
    </citation>
    <scope>NUCLEOTIDE SEQUENCE [LARGE SCALE GENOMIC DNA]</scope>
    <source>
        <strain evidence="4 5">H-1</strain>
    </source>
</reference>
<comment type="caution">
    <text evidence="4">The sequence shown here is derived from an EMBL/GenBank/DDBJ whole genome shotgun (WGS) entry which is preliminary data.</text>
</comment>
<keyword evidence="5" id="KW-1185">Reference proteome</keyword>
<evidence type="ECO:0000256" key="1">
    <source>
        <dbReference type="ARBA" id="ARBA00022801"/>
    </source>
</evidence>
<accession>A0ABR6VNQ3</accession>
<dbReference type="SUPFAM" id="SSF55545">
    <property type="entry name" value="beta-N-acetylhexosaminidase-like domain"/>
    <property type="match status" value="1"/>
</dbReference>
<sequence>MKMIFFSIFFLFIILDLKAEDGHELWLRKKSAVPVKVVSPKKSAILNNAVKELQQGWSGKANSTVKLTIKKDKSIKDDGFRIDGSGVTASTERGILYGVFELLRRQQTNQPVTSVVSNPSYQHRLLNHWDNLNGSVEQGFAGRSIFWRGENDLAVTENDRKLWQEYARASASVGLNGSSVNNVNASPLVLKEDALARVKGIADVLRPYGITTYLSVNFSSPVRLGGLKTSDPLDPEVIKWWQAKTKEIYALIPDFGGFLVKANSEGQPGPQDFGRTHADGANMLADLVKPYGGIVMWRAFVYSPTEKDRARQAYLEFMPFDGKFRDNVIIQVKNGPVDFQPREPFSPLFGAMKKTSVMPEVQITQEYLGRSNHLVFLSTMWEELLKSDTYQEGPGSTVARSTDGSIYNQKHTAIAGVANTGLDSTWSGHHFAQANWYAFGRLAWNNKLTSEQIADEWLRLTFANSAEGKTKAVGEEWERNFLVPAKQMMLESREAAVNYMMPLGLHHIFSPFGHYGPGPWYGPKSARPDWTSLYYHQADTAGIGFDRTKSGTNAVSQYHEPLASQFNDPATCPENYLLWFHHLPWDYKMKSGHTLWDELCLHYDKGVQQVRQFQKNWDQMQGYIDEERFSHVQSKLRRQAKDAQVWKDACLLYFQQFSRRPIPAELERPVYDLDFLQAIRPLTFFDQPQDRAATPQR</sequence>
<dbReference type="InterPro" id="IPR011099">
    <property type="entry name" value="Glyco_hydro_67_C"/>
</dbReference>
<dbReference type="PANTHER" id="PTHR39207:SF1">
    <property type="entry name" value="ALPHA-GLUCURONIDASE A"/>
    <property type="match status" value="1"/>
</dbReference>
<dbReference type="Gene3D" id="3.20.20.80">
    <property type="entry name" value="Glycosidases"/>
    <property type="match status" value="1"/>
</dbReference>
<protein>
    <submittedName>
        <fullName evidence="4">Alpha-glucuronidase</fullName>
    </submittedName>
</protein>
<name>A0ABR6VNQ3_9BACT</name>
<dbReference type="InterPro" id="IPR037054">
    <property type="entry name" value="A-glucoronidase_C_sf"/>
</dbReference>
<dbReference type="Pfam" id="PF07477">
    <property type="entry name" value="Glyco_hydro_67C"/>
    <property type="match status" value="1"/>
</dbReference>
<gene>
    <name evidence="4" type="ORF">H7U12_03935</name>
</gene>